<sequence>MIGDAYFAAPRFWALDRHLELGDLEKTSGISFGILTDLEFISIFCGRVDV</sequence>
<proteinExistence type="predicted"/>
<comment type="caution">
    <text evidence="1">The sequence shown here is derived from an EMBL/GenBank/DDBJ whole genome shotgun (WGS) entry which is preliminary data.</text>
</comment>
<organism evidence="1">
    <name type="scientific">bioreactor metagenome</name>
    <dbReference type="NCBI Taxonomy" id="1076179"/>
    <lineage>
        <taxon>unclassified sequences</taxon>
        <taxon>metagenomes</taxon>
        <taxon>ecological metagenomes</taxon>
    </lineage>
</organism>
<accession>A0A644UG33</accession>
<gene>
    <name evidence="1" type="ORF">SDC9_23809</name>
</gene>
<protein>
    <submittedName>
        <fullName evidence="1">Uncharacterized protein</fullName>
    </submittedName>
</protein>
<evidence type="ECO:0000313" key="1">
    <source>
        <dbReference type="EMBL" id="MPL77948.1"/>
    </source>
</evidence>
<reference evidence="1" key="1">
    <citation type="submission" date="2019-08" db="EMBL/GenBank/DDBJ databases">
        <authorList>
            <person name="Kucharzyk K."/>
            <person name="Murdoch R.W."/>
            <person name="Higgins S."/>
            <person name="Loffler F."/>
        </authorList>
    </citation>
    <scope>NUCLEOTIDE SEQUENCE</scope>
</reference>
<dbReference type="EMBL" id="VSSQ01000111">
    <property type="protein sequence ID" value="MPL77948.1"/>
    <property type="molecule type" value="Genomic_DNA"/>
</dbReference>
<name>A0A644UG33_9ZZZZ</name>
<dbReference type="AlphaFoldDB" id="A0A644UG33"/>